<sequence>MRRILKARLHTLQNSVEKFWRDEDTERLKDRIGWFREEIDQWVERAEGRDFTMAANYIRKVREKLLTFAKAALKDEYVPYTNNKEEREFRENAYRTKRIGGSWSEDGLHNVSLCQLISRLDEKLFKKIKEVYLGETGTLNYSVSLAGG</sequence>
<dbReference type="Proteomes" id="UP000070184">
    <property type="component" value="Unassembled WGS sequence"/>
</dbReference>
<proteinExistence type="predicted"/>
<reference evidence="1 2" key="1">
    <citation type="journal article" date="2016" name="Sci. Rep.">
        <title>Metabolic traits of an uncultured archaeal lineage -MSBL1- from brine pools of the Red Sea.</title>
        <authorList>
            <person name="Mwirichia R."/>
            <person name="Alam I."/>
            <person name="Rashid M."/>
            <person name="Vinu M."/>
            <person name="Ba-Alawi W."/>
            <person name="Anthony Kamau A."/>
            <person name="Kamanda Ngugi D."/>
            <person name="Goker M."/>
            <person name="Klenk H.P."/>
            <person name="Bajic V."/>
            <person name="Stingl U."/>
        </authorList>
    </citation>
    <scope>NUCLEOTIDE SEQUENCE [LARGE SCALE GENOMIC DNA]</scope>
    <source>
        <strain evidence="1">SCGC-AAA259B11</strain>
    </source>
</reference>
<dbReference type="AlphaFoldDB" id="A0A133U4U6"/>
<evidence type="ECO:0000313" key="1">
    <source>
        <dbReference type="EMBL" id="KXA89176.1"/>
    </source>
</evidence>
<gene>
    <name evidence="1" type="ORF">AKJ61_03425</name>
</gene>
<accession>A0A133U4U6</accession>
<protein>
    <recommendedName>
        <fullName evidence="3">Transposase</fullName>
    </recommendedName>
</protein>
<evidence type="ECO:0008006" key="3">
    <source>
        <dbReference type="Google" id="ProtNLM"/>
    </source>
</evidence>
<name>A0A133U4U6_9EURY</name>
<comment type="caution">
    <text evidence="1">The sequence shown here is derived from an EMBL/GenBank/DDBJ whole genome shotgun (WGS) entry which is preliminary data.</text>
</comment>
<evidence type="ECO:0000313" key="2">
    <source>
        <dbReference type="Proteomes" id="UP000070184"/>
    </source>
</evidence>
<dbReference type="EMBL" id="LHXK01000051">
    <property type="protein sequence ID" value="KXA89176.1"/>
    <property type="molecule type" value="Genomic_DNA"/>
</dbReference>
<organism evidence="1 2">
    <name type="scientific">candidate division MSBL1 archaeon SCGC-AAA259B11</name>
    <dbReference type="NCBI Taxonomy" id="1698260"/>
    <lineage>
        <taxon>Archaea</taxon>
        <taxon>Methanobacteriati</taxon>
        <taxon>Methanobacteriota</taxon>
        <taxon>candidate division MSBL1</taxon>
    </lineage>
</organism>
<keyword evidence="2" id="KW-1185">Reference proteome</keyword>